<protein>
    <recommendedName>
        <fullName evidence="3">50S ribosomal protein L35</fullName>
    </recommendedName>
</protein>
<gene>
    <name evidence="1" type="ORF">R7A2020_08775</name>
</gene>
<proteinExistence type="predicted"/>
<reference evidence="1 2" key="1">
    <citation type="submission" date="2020-04" db="EMBL/GenBank/DDBJ databases">
        <title>Mesorhizobium japonicum R7A epigenetic regulation of quorum sensing and ICE transfer.</title>
        <authorList>
            <person name="Ramsay J.P."/>
            <person name="Colombi E."/>
            <person name="Perry B.J."/>
            <person name="Staltari A."/>
        </authorList>
    </citation>
    <scope>NUCLEOTIDE SEQUENCE [LARGE SCALE GENOMIC DNA]</scope>
    <source>
        <strain evidence="1 2">R7A</strain>
    </source>
</reference>
<evidence type="ECO:0000313" key="2">
    <source>
        <dbReference type="Proteomes" id="UP000500892"/>
    </source>
</evidence>
<dbReference type="Proteomes" id="UP000500892">
    <property type="component" value="Chromosome"/>
</dbReference>
<evidence type="ECO:0008006" key="3">
    <source>
        <dbReference type="Google" id="ProtNLM"/>
    </source>
</evidence>
<dbReference type="RefSeq" id="WP_141245602.1">
    <property type="nucleotide sequence ID" value="NZ_CP033366.1"/>
</dbReference>
<dbReference type="GeneID" id="66682059"/>
<dbReference type="EMBL" id="CP051772">
    <property type="protein sequence ID" value="QJF01009.1"/>
    <property type="molecule type" value="Genomic_DNA"/>
</dbReference>
<keyword evidence="2" id="KW-1185">Reference proteome</keyword>
<sequence>MGKAIRGTVSQFYARARKTRSKALAHPVVAGNRFFATAKGRRKIFHIQGADGFKLLKRALISGLFSHLPFI</sequence>
<accession>A0ABX6MPP7</accession>
<name>A0ABX6MPP7_9HYPH</name>
<organism evidence="1 2">
    <name type="scientific">Mesorhizobium japonicum R7A</name>
    <dbReference type="NCBI Taxonomy" id="935547"/>
    <lineage>
        <taxon>Bacteria</taxon>
        <taxon>Pseudomonadati</taxon>
        <taxon>Pseudomonadota</taxon>
        <taxon>Alphaproteobacteria</taxon>
        <taxon>Hyphomicrobiales</taxon>
        <taxon>Phyllobacteriaceae</taxon>
        <taxon>Mesorhizobium</taxon>
    </lineage>
</organism>
<evidence type="ECO:0000313" key="1">
    <source>
        <dbReference type="EMBL" id="QJF01009.1"/>
    </source>
</evidence>